<dbReference type="GO" id="GO:0030246">
    <property type="term" value="F:carbohydrate binding"/>
    <property type="evidence" value="ECO:0007669"/>
    <property type="project" value="UniProtKB-KW"/>
</dbReference>
<dbReference type="PANTHER" id="PTHR22803">
    <property type="entry name" value="MANNOSE, PHOSPHOLIPASE, LECTIN RECEPTOR RELATED"/>
    <property type="match status" value="1"/>
</dbReference>
<accession>C1BL09</accession>
<evidence type="ECO:0000256" key="1">
    <source>
        <dbReference type="ARBA" id="ARBA00022734"/>
    </source>
</evidence>
<reference evidence="4" key="1">
    <citation type="submission" date="2009-03" db="EMBL/GenBank/DDBJ databases">
        <title>Osmerus mordax full-length cDNAs.</title>
        <authorList>
            <person name="von Schalburg K."/>
            <person name="Leong J."/>
            <person name="Cooper G."/>
            <person name="Davidson W.S."/>
            <person name="Koop B.F."/>
        </authorList>
    </citation>
    <scope>NUCLEOTIDE SEQUENCE</scope>
    <source>
        <tissue evidence="4">Brain</tissue>
    </source>
</reference>
<keyword evidence="1 4" id="KW-0430">Lectin</keyword>
<evidence type="ECO:0000259" key="3">
    <source>
        <dbReference type="PROSITE" id="PS50041"/>
    </source>
</evidence>
<gene>
    <name evidence="4" type="primary">CLC4E</name>
</gene>
<dbReference type="InterPro" id="IPR033989">
    <property type="entry name" value="CD209-like_CTLD"/>
</dbReference>
<dbReference type="InterPro" id="IPR001304">
    <property type="entry name" value="C-type_lectin-like"/>
</dbReference>
<keyword evidence="2" id="KW-0472">Membrane</keyword>
<organism evidence="4">
    <name type="scientific">Osmerus mordax</name>
    <name type="common">Rainbow smelt</name>
    <name type="synonym">Atherina mordax</name>
    <dbReference type="NCBI Taxonomy" id="8014"/>
    <lineage>
        <taxon>Eukaryota</taxon>
        <taxon>Metazoa</taxon>
        <taxon>Chordata</taxon>
        <taxon>Craniata</taxon>
        <taxon>Vertebrata</taxon>
        <taxon>Euteleostomi</taxon>
        <taxon>Actinopterygii</taxon>
        <taxon>Neopterygii</taxon>
        <taxon>Teleostei</taxon>
        <taxon>Stomiati</taxon>
        <taxon>Osmeriformes</taxon>
        <taxon>Osmeridae</taxon>
        <taxon>Osmerus</taxon>
    </lineage>
</organism>
<evidence type="ECO:0000256" key="2">
    <source>
        <dbReference type="SAM" id="Phobius"/>
    </source>
</evidence>
<dbReference type="SUPFAM" id="SSF56436">
    <property type="entry name" value="C-type lectin-like"/>
    <property type="match status" value="1"/>
</dbReference>
<evidence type="ECO:0000313" key="4">
    <source>
        <dbReference type="EMBL" id="ACO09712.1"/>
    </source>
</evidence>
<feature type="domain" description="C-type lectin" evidence="3">
    <location>
        <begin position="111"/>
        <end position="235"/>
    </location>
</feature>
<feature type="transmembrane region" description="Helical" evidence="2">
    <location>
        <begin position="43"/>
        <end position="67"/>
    </location>
</feature>
<dbReference type="EMBL" id="BT075288">
    <property type="protein sequence ID" value="ACO09712.1"/>
    <property type="molecule type" value="mRNA"/>
</dbReference>
<dbReference type="CDD" id="cd03590">
    <property type="entry name" value="CLECT_DC-SIGN_like"/>
    <property type="match status" value="1"/>
</dbReference>
<name>C1BL09_OSMMO</name>
<dbReference type="AlphaFoldDB" id="C1BL09"/>
<dbReference type="PROSITE" id="PS50041">
    <property type="entry name" value="C_TYPE_LECTIN_2"/>
    <property type="match status" value="1"/>
</dbReference>
<dbReference type="Pfam" id="PF00059">
    <property type="entry name" value="Lectin_C"/>
    <property type="match status" value="1"/>
</dbReference>
<sequence length="236" mass="27083">MTQKVKSDRGVMEDNMGVYANADTLRGDQLSGAGGPERSLSRAAAVCLGLLCALLLAGIIALGFCFTRVNEDKNIKMERGQLQTRYTNLTRERDELKRRLCESGEYGWRRFTSSCYYFSTEKKSWEESRKDCIRRGAYLVIINSREEMEFVHTTTINLGSFWLGLTDNVPPTFYHQWTWVDGTLLDPDKTYWATGEPNLSRFFGPSCVERWLPNQPANRSLADTPCHHNLYYVCEM</sequence>
<dbReference type="InterPro" id="IPR050111">
    <property type="entry name" value="C-type_lectin/snaclec_domain"/>
</dbReference>
<proteinExistence type="evidence at transcript level"/>
<dbReference type="SMART" id="SM00034">
    <property type="entry name" value="CLECT"/>
    <property type="match status" value="1"/>
</dbReference>
<dbReference type="Gene3D" id="3.10.100.10">
    <property type="entry name" value="Mannose-Binding Protein A, subunit A"/>
    <property type="match status" value="1"/>
</dbReference>
<dbReference type="InterPro" id="IPR016187">
    <property type="entry name" value="CTDL_fold"/>
</dbReference>
<dbReference type="InterPro" id="IPR016186">
    <property type="entry name" value="C-type_lectin-like/link_sf"/>
</dbReference>
<keyword evidence="2" id="KW-0812">Transmembrane</keyword>
<protein>
    <submittedName>
        <fullName evidence="4">C-type lectin domain family 4 member E</fullName>
    </submittedName>
</protein>
<keyword evidence="2" id="KW-1133">Transmembrane helix</keyword>